<evidence type="ECO:0000256" key="2">
    <source>
        <dbReference type="ARBA" id="ARBA00008520"/>
    </source>
</evidence>
<dbReference type="Gene3D" id="3.40.190.10">
    <property type="entry name" value="Periplasmic binding protein-like II"/>
    <property type="match status" value="2"/>
</dbReference>
<comment type="subcellular location">
    <subcellularLocation>
        <location evidence="1">Periplasm</location>
    </subcellularLocation>
</comment>
<name>A0ABY4W1U7_9PROT</name>
<evidence type="ECO:0000256" key="1">
    <source>
        <dbReference type="ARBA" id="ARBA00004418"/>
    </source>
</evidence>
<proteinExistence type="inferred from homology"/>
<evidence type="ECO:0000313" key="6">
    <source>
        <dbReference type="EMBL" id="USG61053.1"/>
    </source>
</evidence>
<organism evidence="6 7">
    <name type="scientific">Sneathiella marina</name>
    <dbReference type="NCBI Taxonomy" id="2950108"/>
    <lineage>
        <taxon>Bacteria</taxon>
        <taxon>Pseudomonadati</taxon>
        <taxon>Pseudomonadota</taxon>
        <taxon>Alphaproteobacteria</taxon>
        <taxon>Sneathiellales</taxon>
        <taxon>Sneathiellaceae</taxon>
        <taxon>Sneathiella</taxon>
    </lineage>
</organism>
<accession>A0ABY4W1U7</accession>
<keyword evidence="4 5" id="KW-0732">Signal</keyword>
<gene>
    <name evidence="6" type="ORF">NBZ79_18010</name>
</gene>
<protein>
    <submittedName>
        <fullName evidence="6">Extracellular solute-binding protein</fullName>
    </submittedName>
</protein>
<dbReference type="PANTHER" id="PTHR43649">
    <property type="entry name" value="ARABINOSE-BINDING PROTEIN-RELATED"/>
    <property type="match status" value="1"/>
</dbReference>
<feature type="chain" id="PRO_5045504044" evidence="5">
    <location>
        <begin position="30"/>
        <end position="477"/>
    </location>
</feature>
<comment type="similarity">
    <text evidence="2">Belongs to the bacterial solute-binding protein 1 family.</text>
</comment>
<dbReference type="EMBL" id="CP098747">
    <property type="protein sequence ID" value="USG61053.1"/>
    <property type="molecule type" value="Genomic_DNA"/>
</dbReference>
<dbReference type="Proteomes" id="UP001056291">
    <property type="component" value="Chromosome"/>
</dbReference>
<dbReference type="Pfam" id="PF01547">
    <property type="entry name" value="SBP_bac_1"/>
    <property type="match status" value="1"/>
</dbReference>
<reference evidence="6" key="1">
    <citation type="submission" date="2022-06" db="EMBL/GenBank/DDBJ databases">
        <title>Sneathiella actinostolidae sp. nov., isolated from a sea anemonein the Western Pacific Ocean.</title>
        <authorList>
            <person name="Wei M.J."/>
        </authorList>
    </citation>
    <scope>NUCLEOTIDE SEQUENCE</scope>
    <source>
        <strain evidence="6">PHK-P5</strain>
    </source>
</reference>
<dbReference type="PANTHER" id="PTHR43649:SF34">
    <property type="entry name" value="ABC TRANSPORTER PERIPLASMIC-BINDING PROTEIN YCJN-RELATED"/>
    <property type="match status" value="1"/>
</dbReference>
<sequence>MKKHIKKGGVLALSAMMATILGTAAPASAKDIVIQMAAPDWSPTRFMQEYADKTYKAPSGNNVTLAIDFIPWPSFYERVAASMASGEKKYQLVVSDSQWIGTFIEGGQFMKLNKYIDADPELQKTLADVHPALTEAYATYPYKSDNIYGFPQMPDTKVAVYREDLFCNEMEQANFKAKYSKTLPCTYEDWETVDWETWGNIGEFFRRSPGDKLGSGTTNEDFYGVAYQAGKGYDFSSMQINAFIWQNGGGIWDESKQPEAQAEGVVNSAAAVKGLEEYLDLLKYAPPAAKTGQMDIFQIQELFMQGKIAAMVNWNAVAAAALDPKNSKVADKTAFALPPGTPGPDGTLVRWDNIGGQPFVLTTWNDDETVKESLDLVKWWLSPETQLEFAKKGSGNAAIKSVMEMPGYNDINPWNKAHVEVLPWQKDVWHIPEFFELLTQQQEEYDKAITGQISAQEALDNIAKFQQELLTEAGRIN</sequence>
<dbReference type="InterPro" id="IPR006059">
    <property type="entry name" value="SBP"/>
</dbReference>
<dbReference type="InterPro" id="IPR050490">
    <property type="entry name" value="Bact_solute-bd_prot1"/>
</dbReference>
<evidence type="ECO:0000256" key="4">
    <source>
        <dbReference type="ARBA" id="ARBA00022729"/>
    </source>
</evidence>
<keyword evidence="7" id="KW-1185">Reference proteome</keyword>
<keyword evidence="3" id="KW-0813">Transport</keyword>
<evidence type="ECO:0000256" key="5">
    <source>
        <dbReference type="SAM" id="SignalP"/>
    </source>
</evidence>
<dbReference type="RefSeq" id="WP_251934040.1">
    <property type="nucleotide sequence ID" value="NZ_CP098747.1"/>
</dbReference>
<dbReference type="SUPFAM" id="SSF53850">
    <property type="entry name" value="Periplasmic binding protein-like II"/>
    <property type="match status" value="1"/>
</dbReference>
<feature type="signal peptide" evidence="5">
    <location>
        <begin position="1"/>
        <end position="29"/>
    </location>
</feature>
<evidence type="ECO:0000313" key="7">
    <source>
        <dbReference type="Proteomes" id="UP001056291"/>
    </source>
</evidence>
<evidence type="ECO:0000256" key="3">
    <source>
        <dbReference type="ARBA" id="ARBA00022448"/>
    </source>
</evidence>